<name>A0ABQ4KBL0_9BACI</name>
<dbReference type="InterPro" id="IPR011852">
    <property type="entry name" value="TRAP_TAXI"/>
</dbReference>
<evidence type="ECO:0008006" key="4">
    <source>
        <dbReference type="Google" id="ProtNLM"/>
    </source>
</evidence>
<dbReference type="PANTHER" id="PTHR42941:SF1">
    <property type="entry name" value="SLL1037 PROTEIN"/>
    <property type="match status" value="1"/>
</dbReference>
<feature type="signal peptide" evidence="1">
    <location>
        <begin position="1"/>
        <end position="21"/>
    </location>
</feature>
<evidence type="ECO:0000256" key="1">
    <source>
        <dbReference type="SAM" id="SignalP"/>
    </source>
</evidence>
<dbReference type="Pfam" id="PF16868">
    <property type="entry name" value="NMT1_3"/>
    <property type="match status" value="2"/>
</dbReference>
<protein>
    <recommendedName>
        <fullName evidence="4">TAXI family TRAP transporter solute-binding subunit</fullName>
    </recommendedName>
</protein>
<sequence>MFIKKRISFIAVLFMIAALLAACSSGSSGDGGGGSGGGKKKVAIGPPASETNSVSKLIMEAYGIEEGDYEAFQEAFGDAADGVQDGNIEVSIGILGLPAGSIESLQASAGDVKMLGLSDEAIKHIEEKSGYKRHTIPKDTYDFLDADVETVTAYAVLMGNTDTIDEELGYELAKIMVENASENTHDQAKQMTLENALNGAEGLPIHPGAKKYYEEQGLKVDNPVAELKADKKNRKSELILGTGSQGGTYYPLGGEMANIWNKHIDGVNVTNTETGASIENLASIRDGNMDLGMTVHVPALSAIEGEGDFEGAKVENAAFIGHIYPEVVQIVTREKTGIKSLEDLK</sequence>
<accession>A0ABQ4KBL0</accession>
<dbReference type="PROSITE" id="PS51257">
    <property type="entry name" value="PROKAR_LIPOPROTEIN"/>
    <property type="match status" value="1"/>
</dbReference>
<dbReference type="Gene3D" id="3.40.190.10">
    <property type="entry name" value="Periplasmic binding protein-like II"/>
    <property type="match status" value="2"/>
</dbReference>
<dbReference type="SUPFAM" id="SSF53850">
    <property type="entry name" value="Periplasmic binding protein-like II"/>
    <property type="match status" value="2"/>
</dbReference>
<dbReference type="Proteomes" id="UP000680279">
    <property type="component" value="Unassembled WGS sequence"/>
</dbReference>
<gene>
    <name evidence="2" type="ORF">J1TS3_35350</name>
</gene>
<feature type="chain" id="PRO_5046220220" description="TAXI family TRAP transporter solute-binding subunit" evidence="1">
    <location>
        <begin position="22"/>
        <end position="345"/>
    </location>
</feature>
<dbReference type="PANTHER" id="PTHR42941">
    <property type="entry name" value="SLL1037 PROTEIN"/>
    <property type="match status" value="1"/>
</dbReference>
<organism evidence="2 3">
    <name type="scientific">Siminovitchia fordii</name>
    <dbReference type="NCBI Taxonomy" id="254759"/>
    <lineage>
        <taxon>Bacteria</taxon>
        <taxon>Bacillati</taxon>
        <taxon>Bacillota</taxon>
        <taxon>Bacilli</taxon>
        <taxon>Bacillales</taxon>
        <taxon>Bacillaceae</taxon>
        <taxon>Siminovitchia</taxon>
    </lineage>
</organism>
<comment type="caution">
    <text evidence="2">The sequence shown here is derived from an EMBL/GenBank/DDBJ whole genome shotgun (WGS) entry which is preliminary data.</text>
</comment>
<evidence type="ECO:0000313" key="2">
    <source>
        <dbReference type="EMBL" id="GIN22401.1"/>
    </source>
</evidence>
<dbReference type="NCBIfam" id="TIGR02122">
    <property type="entry name" value="TRAP_TAXI"/>
    <property type="match status" value="2"/>
</dbReference>
<proteinExistence type="predicted"/>
<keyword evidence="1" id="KW-0732">Signal</keyword>
<reference evidence="2 3" key="1">
    <citation type="submission" date="2021-03" db="EMBL/GenBank/DDBJ databases">
        <title>Antimicrobial resistance genes in bacteria isolated from Japanese honey, and their potential for conferring macrolide and lincosamide resistance in the American foulbrood pathogen Paenibacillus larvae.</title>
        <authorList>
            <person name="Okamoto M."/>
            <person name="Kumagai M."/>
            <person name="Kanamori H."/>
            <person name="Takamatsu D."/>
        </authorList>
    </citation>
    <scope>NUCLEOTIDE SEQUENCE [LARGE SCALE GENOMIC DNA]</scope>
    <source>
        <strain evidence="2 3">J1TS3</strain>
    </source>
</reference>
<keyword evidence="3" id="KW-1185">Reference proteome</keyword>
<evidence type="ECO:0000313" key="3">
    <source>
        <dbReference type="Proteomes" id="UP000680279"/>
    </source>
</evidence>
<dbReference type="EMBL" id="BOQT01000016">
    <property type="protein sequence ID" value="GIN22401.1"/>
    <property type="molecule type" value="Genomic_DNA"/>
</dbReference>
<dbReference type="RefSeq" id="WP_018708023.1">
    <property type="nucleotide sequence ID" value="NZ_BOQT01000016.1"/>
</dbReference>